<name>A0A0C2WM45_AMAMK</name>
<dbReference type="AlphaFoldDB" id="A0A0C2WM45"/>
<accession>A0A0C2WM45</accession>
<sequence length="86" mass="9721">MTSVGHSWSLCSSTRLLIPRLARPRWSGHFPQPCWEDGACPRTDTFGFPWEPAYPLTPIGPDTGLIGPRHIEESNNRFSNIPPDKY</sequence>
<evidence type="ECO:0000313" key="2">
    <source>
        <dbReference type="Proteomes" id="UP000054549"/>
    </source>
</evidence>
<dbReference type="HOGENOM" id="CLU_2497398_0_0_1"/>
<dbReference type="Proteomes" id="UP000054549">
    <property type="component" value="Unassembled WGS sequence"/>
</dbReference>
<proteinExistence type="predicted"/>
<keyword evidence="2" id="KW-1185">Reference proteome</keyword>
<dbReference type="EMBL" id="KN818357">
    <property type="protein sequence ID" value="KIL57791.1"/>
    <property type="molecule type" value="Genomic_DNA"/>
</dbReference>
<organism evidence="1 2">
    <name type="scientific">Amanita muscaria (strain Koide BX008)</name>
    <dbReference type="NCBI Taxonomy" id="946122"/>
    <lineage>
        <taxon>Eukaryota</taxon>
        <taxon>Fungi</taxon>
        <taxon>Dikarya</taxon>
        <taxon>Basidiomycota</taxon>
        <taxon>Agaricomycotina</taxon>
        <taxon>Agaricomycetes</taxon>
        <taxon>Agaricomycetidae</taxon>
        <taxon>Agaricales</taxon>
        <taxon>Pluteineae</taxon>
        <taxon>Amanitaceae</taxon>
        <taxon>Amanita</taxon>
    </lineage>
</organism>
<evidence type="ECO:0000313" key="1">
    <source>
        <dbReference type="EMBL" id="KIL57791.1"/>
    </source>
</evidence>
<dbReference type="InParanoid" id="A0A0C2WM45"/>
<protein>
    <submittedName>
        <fullName evidence="1">Uncharacterized protein</fullName>
    </submittedName>
</protein>
<reference evidence="1 2" key="1">
    <citation type="submission" date="2014-04" db="EMBL/GenBank/DDBJ databases">
        <title>Evolutionary Origins and Diversification of the Mycorrhizal Mutualists.</title>
        <authorList>
            <consortium name="DOE Joint Genome Institute"/>
            <consortium name="Mycorrhizal Genomics Consortium"/>
            <person name="Kohler A."/>
            <person name="Kuo A."/>
            <person name="Nagy L.G."/>
            <person name="Floudas D."/>
            <person name="Copeland A."/>
            <person name="Barry K.W."/>
            <person name="Cichocki N."/>
            <person name="Veneault-Fourrey C."/>
            <person name="LaButti K."/>
            <person name="Lindquist E.A."/>
            <person name="Lipzen A."/>
            <person name="Lundell T."/>
            <person name="Morin E."/>
            <person name="Murat C."/>
            <person name="Riley R."/>
            <person name="Ohm R."/>
            <person name="Sun H."/>
            <person name="Tunlid A."/>
            <person name="Henrissat B."/>
            <person name="Grigoriev I.V."/>
            <person name="Hibbett D.S."/>
            <person name="Martin F."/>
        </authorList>
    </citation>
    <scope>NUCLEOTIDE SEQUENCE [LARGE SCALE GENOMIC DNA]</scope>
    <source>
        <strain evidence="1 2">Koide BX008</strain>
    </source>
</reference>
<gene>
    <name evidence="1" type="ORF">M378DRAFT_171293</name>
</gene>